<evidence type="ECO:0000313" key="8">
    <source>
        <dbReference type="Proteomes" id="UP000373149"/>
    </source>
</evidence>
<dbReference type="RefSeq" id="WP_152858464.1">
    <property type="nucleotide sequence ID" value="NZ_VMNX01000003.1"/>
</dbReference>
<comment type="caution">
    <text evidence="7">The sequence shown here is derived from an EMBL/GenBank/DDBJ whole genome shotgun (WGS) entry which is preliminary data.</text>
</comment>
<dbReference type="Pfam" id="PF07992">
    <property type="entry name" value="Pyr_redox_2"/>
    <property type="match status" value="1"/>
</dbReference>
<dbReference type="Gene3D" id="3.30.390.30">
    <property type="match status" value="1"/>
</dbReference>
<dbReference type="SUPFAM" id="SSF55424">
    <property type="entry name" value="FAD/NAD-linked reductases, dimerisation (C-terminal) domain"/>
    <property type="match status" value="1"/>
</dbReference>
<name>A0A5N8WJR3_9ACTN</name>
<dbReference type="PRINTS" id="PR00368">
    <property type="entry name" value="FADPNR"/>
</dbReference>
<reference evidence="7 8" key="1">
    <citation type="submission" date="2019-09" db="EMBL/GenBank/DDBJ databases">
        <authorList>
            <person name="Duangmal K."/>
            <person name="Teo W.F.A."/>
            <person name="Lipun K."/>
        </authorList>
    </citation>
    <scope>NUCLEOTIDE SEQUENCE [LARGE SCALE GENOMIC DNA]</scope>
    <source>
        <strain evidence="7 8">K1PN6</strain>
    </source>
</reference>
<dbReference type="PANTHER" id="PTHR43557">
    <property type="entry name" value="APOPTOSIS-INDUCING FACTOR 1"/>
    <property type="match status" value="1"/>
</dbReference>
<dbReference type="InterPro" id="IPR036188">
    <property type="entry name" value="FAD/NAD-bd_sf"/>
</dbReference>
<organism evidence="7 8">
    <name type="scientific">Streptomyces acidicola</name>
    <dbReference type="NCBI Taxonomy" id="2596892"/>
    <lineage>
        <taxon>Bacteria</taxon>
        <taxon>Bacillati</taxon>
        <taxon>Actinomycetota</taxon>
        <taxon>Actinomycetes</taxon>
        <taxon>Kitasatosporales</taxon>
        <taxon>Streptomycetaceae</taxon>
        <taxon>Streptomyces</taxon>
    </lineage>
</organism>
<accession>A0A5N8WJR3</accession>
<dbReference type="SUPFAM" id="SSF51905">
    <property type="entry name" value="FAD/NAD(P)-binding domain"/>
    <property type="match status" value="2"/>
</dbReference>
<dbReference type="InterPro" id="IPR023753">
    <property type="entry name" value="FAD/NAD-binding_dom"/>
</dbReference>
<gene>
    <name evidence="7" type="ORF">FPZ41_02315</name>
</gene>
<keyword evidence="3" id="KW-0274">FAD</keyword>
<evidence type="ECO:0000259" key="5">
    <source>
        <dbReference type="Pfam" id="PF07992"/>
    </source>
</evidence>
<keyword evidence="4" id="KW-0560">Oxidoreductase</keyword>
<evidence type="ECO:0000256" key="3">
    <source>
        <dbReference type="ARBA" id="ARBA00022827"/>
    </source>
</evidence>
<proteinExistence type="predicted"/>
<keyword evidence="2" id="KW-0285">Flavoprotein</keyword>
<dbReference type="InterPro" id="IPR050446">
    <property type="entry name" value="FAD-oxidoreductase/Apoptosis"/>
</dbReference>
<feature type="domain" description="FAD/NAD(P)-binding" evidence="5">
    <location>
        <begin position="7"/>
        <end position="300"/>
    </location>
</feature>
<evidence type="ECO:0000256" key="2">
    <source>
        <dbReference type="ARBA" id="ARBA00022630"/>
    </source>
</evidence>
<dbReference type="Gene3D" id="3.50.50.60">
    <property type="entry name" value="FAD/NAD(P)-binding domain"/>
    <property type="match status" value="2"/>
</dbReference>
<dbReference type="Pfam" id="PF14759">
    <property type="entry name" value="Reductase_C"/>
    <property type="match status" value="1"/>
</dbReference>
<dbReference type="PRINTS" id="PR00411">
    <property type="entry name" value="PNDRDTASEI"/>
</dbReference>
<dbReference type="AlphaFoldDB" id="A0A5N8WJR3"/>
<dbReference type="GO" id="GO:0016651">
    <property type="term" value="F:oxidoreductase activity, acting on NAD(P)H"/>
    <property type="evidence" value="ECO:0007669"/>
    <property type="project" value="TreeGrafter"/>
</dbReference>
<evidence type="ECO:0000256" key="1">
    <source>
        <dbReference type="ARBA" id="ARBA00001974"/>
    </source>
</evidence>
<dbReference type="PANTHER" id="PTHR43557:SF2">
    <property type="entry name" value="RIESKE DOMAIN-CONTAINING PROTEIN-RELATED"/>
    <property type="match status" value="1"/>
</dbReference>
<sequence>MSAGHDDIIIVGAGLAGVRTAQTLRDLGHTGRIRLYSEETEPPYDRPPLSKGFLTGSRGDEAIRFQAPGDYVDQRIELVLGAHATALDPRSRTLGFADGTETGYGRLVVATGARPRELPVLPASTAVHYLRTAADARRLGAALGPGRRVTVVGGGFIGLEVACAALSLGGSVTVLEVAALPLAGVVGATAARWVCDWHLARGMTFRTGVTVTGAYETAGAQVLRLDDGSEVVADVVVVGVGVVRDTEWLSAAGLEVHHGLVCDRTGRTGTRDVFGTGDVMCLHDDAGCRLLGHWTAAADSAARVAEAVVLGDVGGGVEAAEDDGFFWSDQGSLRLQFAGHIGADVEITVVGDGRGGDAVVVHYKSRGRLAGVFAANSPRAFLRGRAALRSAGAIRTTERSTL</sequence>
<dbReference type="InterPro" id="IPR028202">
    <property type="entry name" value="Reductase_C"/>
</dbReference>
<protein>
    <submittedName>
        <fullName evidence="7">Ferredoxin reductase</fullName>
    </submittedName>
</protein>
<dbReference type="GO" id="GO:0005737">
    <property type="term" value="C:cytoplasm"/>
    <property type="evidence" value="ECO:0007669"/>
    <property type="project" value="TreeGrafter"/>
</dbReference>
<evidence type="ECO:0000313" key="7">
    <source>
        <dbReference type="EMBL" id="MPY47489.1"/>
    </source>
</evidence>
<evidence type="ECO:0000256" key="4">
    <source>
        <dbReference type="ARBA" id="ARBA00023002"/>
    </source>
</evidence>
<keyword evidence="8" id="KW-1185">Reference proteome</keyword>
<dbReference type="InterPro" id="IPR016156">
    <property type="entry name" value="FAD/NAD-linked_Rdtase_dimer_sf"/>
</dbReference>
<dbReference type="EMBL" id="VMNX01000003">
    <property type="protein sequence ID" value="MPY47489.1"/>
    <property type="molecule type" value="Genomic_DNA"/>
</dbReference>
<feature type="domain" description="Reductase C-terminal" evidence="6">
    <location>
        <begin position="325"/>
        <end position="393"/>
    </location>
</feature>
<comment type="cofactor">
    <cofactor evidence="1">
        <name>FAD</name>
        <dbReference type="ChEBI" id="CHEBI:57692"/>
    </cofactor>
</comment>
<dbReference type="Proteomes" id="UP000373149">
    <property type="component" value="Unassembled WGS sequence"/>
</dbReference>
<evidence type="ECO:0000259" key="6">
    <source>
        <dbReference type="Pfam" id="PF14759"/>
    </source>
</evidence>